<dbReference type="OMA" id="WVRTYDP"/>
<reference evidence="3" key="1">
    <citation type="journal article" date="2017" name="Genome Biol. Evol.">
        <title>The complete genome sequence of the phytopathogenic fungus Sclerotinia sclerotiorum reveals insights into the genome architecture of broad host range pathogens.</title>
        <authorList>
            <person name="Derbyshire M."/>
            <person name="Denton-Giles M."/>
            <person name="Hegedus D."/>
            <person name="Seifbarghy S."/>
            <person name="Rollins J."/>
            <person name="van Kan J."/>
            <person name="Seidl M.F."/>
            <person name="Faino L."/>
            <person name="Mbengue M."/>
            <person name="Navaud O."/>
            <person name="Raffaele S."/>
            <person name="Hammond-Kosack K."/>
            <person name="Heard S."/>
            <person name="Oliver R."/>
        </authorList>
    </citation>
    <scope>NUCLEOTIDE SEQUENCE [LARGE SCALE GENOMIC DNA]</scope>
    <source>
        <strain evidence="3">ATCC 18683 / 1980 / Ss-1</strain>
    </source>
</reference>
<feature type="region of interest" description="Disordered" evidence="1">
    <location>
        <begin position="144"/>
        <end position="163"/>
    </location>
</feature>
<gene>
    <name evidence="2" type="ORF">sscle_08g063870</name>
</gene>
<evidence type="ECO:0008006" key="4">
    <source>
        <dbReference type="Google" id="ProtNLM"/>
    </source>
</evidence>
<dbReference type="OrthoDB" id="2367685at2759"/>
<evidence type="ECO:0000313" key="2">
    <source>
        <dbReference type="EMBL" id="APA11617.1"/>
    </source>
</evidence>
<evidence type="ECO:0000256" key="1">
    <source>
        <dbReference type="SAM" id="MobiDB-lite"/>
    </source>
</evidence>
<dbReference type="RefSeq" id="XP_001593639.1">
    <property type="nucleotide sequence ID" value="XM_001593589.1"/>
</dbReference>
<evidence type="ECO:0000313" key="3">
    <source>
        <dbReference type="Proteomes" id="UP000177798"/>
    </source>
</evidence>
<organism evidence="2 3">
    <name type="scientific">Sclerotinia sclerotiorum (strain ATCC 18683 / 1980 / Ss-1)</name>
    <name type="common">White mold</name>
    <name type="synonym">Whetzelinia sclerotiorum</name>
    <dbReference type="NCBI Taxonomy" id="665079"/>
    <lineage>
        <taxon>Eukaryota</taxon>
        <taxon>Fungi</taxon>
        <taxon>Dikarya</taxon>
        <taxon>Ascomycota</taxon>
        <taxon>Pezizomycotina</taxon>
        <taxon>Leotiomycetes</taxon>
        <taxon>Helotiales</taxon>
        <taxon>Sclerotiniaceae</taxon>
        <taxon>Sclerotinia</taxon>
    </lineage>
</organism>
<dbReference type="KEGG" id="ssl:SS1G_05067"/>
<feature type="compositionally biased region" description="Polar residues" evidence="1">
    <location>
        <begin position="55"/>
        <end position="67"/>
    </location>
</feature>
<name>A0A1D9Q9K6_SCLS1</name>
<sequence length="293" mass="32512">MSTSDPPPPYTESAISNNPTHRARNGIPPQSRRSMEDEARSLPDGWIRQFDPETNHQFFVDTTQNPPRSIWRHPYDDEQYMNSLSPIERRQIQGVHRVPSNADLEAESADEESSHPKQPPTQHANNTEEAPTGIHKFGRKMKDKLTNSTHTEREARRHQRAEEEAAAYRRHQAIREAMSRAIRTGEPQLIGKDRNGKDVYIEPPSYSQSQSPFMGAGAGAAGRTMYPGGGYGFNPFVAGPQGPFGMSPYGYGSMYRRPLTPYNRGYYDGYGGGAGLPLAMGLGGGLMLGGLMF</sequence>
<dbReference type="VEuPathDB" id="FungiDB:sscle_08g063870"/>
<accession>A0A1D9Q9K6</accession>
<dbReference type="Proteomes" id="UP000177798">
    <property type="component" value="Chromosome 8"/>
</dbReference>
<feature type="compositionally biased region" description="Polar residues" evidence="1">
    <location>
        <begin position="120"/>
        <end position="129"/>
    </location>
</feature>
<dbReference type="Gene3D" id="2.20.70.10">
    <property type="match status" value="1"/>
</dbReference>
<feature type="compositionally biased region" description="Pro residues" evidence="1">
    <location>
        <begin position="1"/>
        <end position="10"/>
    </location>
</feature>
<dbReference type="AlphaFoldDB" id="A0A1D9Q9K6"/>
<feature type="region of interest" description="Disordered" evidence="1">
    <location>
        <begin position="88"/>
        <end position="138"/>
    </location>
</feature>
<feature type="compositionally biased region" description="Basic and acidic residues" evidence="1">
    <location>
        <begin position="150"/>
        <end position="163"/>
    </location>
</feature>
<proteinExistence type="predicted"/>
<protein>
    <recommendedName>
        <fullName evidence="4">WW domain-containing protein</fullName>
    </recommendedName>
</protein>
<feature type="region of interest" description="Disordered" evidence="1">
    <location>
        <begin position="1"/>
        <end position="74"/>
    </location>
</feature>
<dbReference type="EMBL" id="CP017821">
    <property type="protein sequence ID" value="APA11617.1"/>
    <property type="molecule type" value="Genomic_DNA"/>
</dbReference>